<dbReference type="InterPro" id="IPR052701">
    <property type="entry name" value="GAG_Ulvan_Degrading_Sulfatases"/>
</dbReference>
<dbReference type="EMBL" id="CP058910">
    <property type="protein sequence ID" value="QLH75980.1"/>
    <property type="molecule type" value="Genomic_DNA"/>
</dbReference>
<evidence type="ECO:0000313" key="2">
    <source>
        <dbReference type="EMBL" id="QLH75980.1"/>
    </source>
</evidence>
<dbReference type="GeneID" id="56076411"/>
<dbReference type="CDD" id="cd16148">
    <property type="entry name" value="sulfatase_like"/>
    <property type="match status" value="1"/>
</dbReference>
<dbReference type="PANTHER" id="PTHR43751:SF3">
    <property type="entry name" value="SULFATASE N-TERMINAL DOMAIN-CONTAINING PROTEIN"/>
    <property type="match status" value="1"/>
</dbReference>
<dbReference type="InterPro" id="IPR017850">
    <property type="entry name" value="Alkaline_phosphatase_core_sf"/>
</dbReference>
<dbReference type="InterPro" id="IPR000917">
    <property type="entry name" value="Sulfatase_N"/>
</dbReference>
<gene>
    <name evidence="2" type="ORF">HZS55_01070</name>
</gene>
<dbReference type="PANTHER" id="PTHR43751">
    <property type="entry name" value="SULFATASE"/>
    <property type="match status" value="1"/>
</dbReference>
<organism evidence="2 3">
    <name type="scientific">Halosimplex rubrum</name>
    <dbReference type="NCBI Taxonomy" id="869889"/>
    <lineage>
        <taxon>Archaea</taxon>
        <taxon>Methanobacteriati</taxon>
        <taxon>Methanobacteriota</taxon>
        <taxon>Stenosarchaea group</taxon>
        <taxon>Halobacteria</taxon>
        <taxon>Halobacteriales</taxon>
        <taxon>Haloarculaceae</taxon>
        <taxon>Halosimplex</taxon>
    </lineage>
</organism>
<dbReference type="Pfam" id="PF00884">
    <property type="entry name" value="Sulfatase"/>
    <property type="match status" value="1"/>
</dbReference>
<evidence type="ECO:0000259" key="1">
    <source>
        <dbReference type="Pfam" id="PF00884"/>
    </source>
</evidence>
<dbReference type="Gene3D" id="3.40.720.10">
    <property type="entry name" value="Alkaline Phosphatase, subunit A"/>
    <property type="match status" value="1"/>
</dbReference>
<protein>
    <submittedName>
        <fullName evidence="2">Sulfatase</fullName>
    </submittedName>
</protein>
<reference evidence="2 3" key="1">
    <citation type="submission" date="2020-07" db="EMBL/GenBank/DDBJ databases">
        <title>Halosimplex pelagicum sp. nov. and Halosimplex rubrum sp. nov., isolated from salted brown alga Laminaria, and emended description of the genus Halosimplex.</title>
        <authorList>
            <person name="Cui H."/>
        </authorList>
    </citation>
    <scope>NUCLEOTIDE SEQUENCE [LARGE SCALE GENOMIC DNA]</scope>
    <source>
        <strain evidence="2 3">R27</strain>
    </source>
</reference>
<name>A0A7D5P6S1_9EURY</name>
<dbReference type="Proteomes" id="UP000509667">
    <property type="component" value="Chromosome"/>
</dbReference>
<dbReference type="KEGG" id="hrr:HZS55_01070"/>
<dbReference type="OrthoDB" id="102174at2157"/>
<accession>A0A7D5P6S1</accession>
<evidence type="ECO:0000313" key="3">
    <source>
        <dbReference type="Proteomes" id="UP000509667"/>
    </source>
</evidence>
<dbReference type="RefSeq" id="WP_179909925.1">
    <property type="nucleotide sequence ID" value="NZ_CP058910.1"/>
</dbReference>
<dbReference type="AlphaFoldDB" id="A0A7D5P6S1"/>
<proteinExistence type="predicted"/>
<feature type="domain" description="Sulfatase N-terminal" evidence="1">
    <location>
        <begin position="9"/>
        <end position="348"/>
    </location>
</feature>
<sequence>MSETDGPGNVLFVVMDTVRQSHLSVYGYDRPTTPNLADFADDARVFEEAVAPAPWTLPVHASLFTGLYPTQHGATQENPYLEGATTLAESLSAAGYATACYSSNAWITPYTNLADGFDDQDNFFQVMPGDLLSGPLSKIWKTMNDNDTLRGLADRLVELGNTAHEYFAESGGSDTKTPEIVDRVQDFVEESEERGDEWFSFVNLMDAHLPYHPPEAFAEEFAPGVDSTEVCQNSKEYNSGARDIDDDEWEAIQGLYDAEIAHIDHHLGRLFDWLQETDRWEDTLVVVCADHGELFGEHGLYGHEFGIYDPLVNVPLMVKHPDVEAERDTETQVELQDLYHTVLDHAGVAADAGGEPFDRARSLLDADYREFASVDAPRGAESRFAAHDEGELDDYAFVDYHRPVVELNQLESKASAAGIELDPDSRFYSRMRAGRRVDGKYIRNERIPDEAYRLDTDPDELEDLAESDDEVIAATEDALVTFESEMDGEWDDVTDEDVLDDMGEEAKDRLSDLGYIE</sequence>
<dbReference type="SUPFAM" id="SSF53649">
    <property type="entry name" value="Alkaline phosphatase-like"/>
    <property type="match status" value="1"/>
</dbReference>
<keyword evidence="3" id="KW-1185">Reference proteome</keyword>